<keyword evidence="3" id="KW-0050">Antiport</keyword>
<feature type="transmembrane region" description="Helical" evidence="10">
    <location>
        <begin position="364"/>
        <end position="386"/>
    </location>
</feature>
<evidence type="ECO:0000256" key="7">
    <source>
        <dbReference type="ARBA" id="ARBA00023065"/>
    </source>
</evidence>
<dbReference type="Pfam" id="PF01554">
    <property type="entry name" value="MatE"/>
    <property type="match status" value="2"/>
</dbReference>
<keyword evidence="5 10" id="KW-0812">Transmembrane</keyword>
<dbReference type="PANTHER" id="PTHR43298">
    <property type="entry name" value="MULTIDRUG RESISTANCE PROTEIN NORM-RELATED"/>
    <property type="match status" value="1"/>
</dbReference>
<dbReference type="PIRSF" id="PIRSF006603">
    <property type="entry name" value="DinF"/>
    <property type="match status" value="1"/>
</dbReference>
<evidence type="ECO:0000256" key="6">
    <source>
        <dbReference type="ARBA" id="ARBA00022989"/>
    </source>
</evidence>
<dbReference type="Proteomes" id="UP001595906">
    <property type="component" value="Unassembled WGS sequence"/>
</dbReference>
<comment type="caution">
    <text evidence="11">The sequence shown here is derived from an EMBL/GenBank/DDBJ whole genome shotgun (WGS) entry which is preliminary data.</text>
</comment>
<dbReference type="EMBL" id="JBHSDC010000022">
    <property type="protein sequence ID" value="MFC4232496.1"/>
    <property type="molecule type" value="Genomic_DNA"/>
</dbReference>
<evidence type="ECO:0000256" key="1">
    <source>
        <dbReference type="ARBA" id="ARBA00004651"/>
    </source>
</evidence>
<accession>A0ABV8Q0N0</accession>
<sequence length="455" mass="50392">MSSPSAPLNLQVNISYQQILTIALPISASIVVPQINFITNNIFLGGLSTQALALGGITGVYYLVFAVIGNGFNSGLQSLIARRAGESKFDEIGSLFAQGVRIAIVMSLFGMLMTWFVAPTILGWAMKDASNATMAIKFLNIRVLGLPFLYLYQLRNALLVGTNQSKFLVIGTATEALTNIFFDYGFIYGKFGLPQLGFNGAAYASIIAEIAGLVSIFFVVRNNDIIKQLHLFKNFVYNHSITKLILKQSLPLVFQFAISIISWEFFYILIEHHGSKDLAISNTMRNIFGFFGCFTWAFAATTTTMVSNVIGQGLQHRVIELLHKTIHLSLGFAATVCIFLNLFPRLFLSIYGQGDDFIQSAIPVLRVVSSALVIMSVAVVWLNALVGIGKTQLNLFIEIAAIVVYCLYVYLVLEKWNLSIMYGWGSEIIYWIVTLLPAYLYIKSGNWKTIQPKPV</sequence>
<keyword evidence="8 10" id="KW-0472">Membrane</keyword>
<feature type="transmembrane region" description="Helical" evidence="10">
    <location>
        <begin position="250"/>
        <end position="269"/>
    </location>
</feature>
<feature type="transmembrane region" description="Helical" evidence="10">
    <location>
        <begin position="419"/>
        <end position="442"/>
    </location>
</feature>
<protein>
    <recommendedName>
        <fullName evidence="9">Multidrug-efflux transporter</fullName>
    </recommendedName>
</protein>
<keyword evidence="6 10" id="KW-1133">Transmembrane helix</keyword>
<evidence type="ECO:0000256" key="2">
    <source>
        <dbReference type="ARBA" id="ARBA00022448"/>
    </source>
</evidence>
<evidence type="ECO:0000313" key="12">
    <source>
        <dbReference type="Proteomes" id="UP001595906"/>
    </source>
</evidence>
<dbReference type="InterPro" id="IPR002528">
    <property type="entry name" value="MATE_fam"/>
</dbReference>
<evidence type="ECO:0000256" key="4">
    <source>
        <dbReference type="ARBA" id="ARBA00022475"/>
    </source>
</evidence>
<dbReference type="InterPro" id="IPR050222">
    <property type="entry name" value="MATE_MdtK"/>
</dbReference>
<organism evidence="11 12">
    <name type="scientific">Parasediminibacterium paludis</name>
    <dbReference type="NCBI Taxonomy" id="908966"/>
    <lineage>
        <taxon>Bacteria</taxon>
        <taxon>Pseudomonadati</taxon>
        <taxon>Bacteroidota</taxon>
        <taxon>Chitinophagia</taxon>
        <taxon>Chitinophagales</taxon>
        <taxon>Chitinophagaceae</taxon>
        <taxon>Parasediminibacterium</taxon>
    </lineage>
</organism>
<feature type="transmembrane region" description="Helical" evidence="10">
    <location>
        <begin position="330"/>
        <end position="352"/>
    </location>
</feature>
<feature type="transmembrane region" description="Helical" evidence="10">
    <location>
        <begin position="20"/>
        <end position="39"/>
    </location>
</feature>
<name>A0ABV8Q0N0_9BACT</name>
<keyword evidence="7" id="KW-0406">Ion transport</keyword>
<feature type="transmembrane region" description="Helical" evidence="10">
    <location>
        <begin position="102"/>
        <end position="126"/>
    </location>
</feature>
<feature type="transmembrane region" description="Helical" evidence="10">
    <location>
        <begin position="289"/>
        <end position="310"/>
    </location>
</feature>
<comment type="subcellular location">
    <subcellularLocation>
        <location evidence="1">Cell membrane</location>
        <topology evidence="1">Multi-pass membrane protein</topology>
    </subcellularLocation>
</comment>
<dbReference type="RefSeq" id="WP_379014373.1">
    <property type="nucleotide sequence ID" value="NZ_JBHSDC010000022.1"/>
</dbReference>
<feature type="transmembrane region" description="Helical" evidence="10">
    <location>
        <begin position="200"/>
        <end position="220"/>
    </location>
</feature>
<dbReference type="CDD" id="cd13133">
    <property type="entry name" value="MATE_like_7"/>
    <property type="match status" value="1"/>
</dbReference>
<feature type="transmembrane region" description="Helical" evidence="10">
    <location>
        <begin position="167"/>
        <end position="188"/>
    </location>
</feature>
<feature type="transmembrane region" description="Helical" evidence="10">
    <location>
        <begin position="393"/>
        <end position="413"/>
    </location>
</feature>
<feature type="transmembrane region" description="Helical" evidence="10">
    <location>
        <begin position="138"/>
        <end position="155"/>
    </location>
</feature>
<evidence type="ECO:0000256" key="5">
    <source>
        <dbReference type="ARBA" id="ARBA00022692"/>
    </source>
</evidence>
<evidence type="ECO:0000256" key="8">
    <source>
        <dbReference type="ARBA" id="ARBA00023136"/>
    </source>
</evidence>
<keyword evidence="12" id="KW-1185">Reference proteome</keyword>
<evidence type="ECO:0000256" key="3">
    <source>
        <dbReference type="ARBA" id="ARBA00022449"/>
    </source>
</evidence>
<evidence type="ECO:0000256" key="10">
    <source>
        <dbReference type="SAM" id="Phobius"/>
    </source>
</evidence>
<dbReference type="PANTHER" id="PTHR43298:SF2">
    <property type="entry name" value="FMN_FAD EXPORTER YEEO-RELATED"/>
    <property type="match status" value="1"/>
</dbReference>
<proteinExistence type="predicted"/>
<reference evidence="12" key="1">
    <citation type="journal article" date="2019" name="Int. J. Syst. Evol. Microbiol.">
        <title>The Global Catalogue of Microorganisms (GCM) 10K type strain sequencing project: providing services to taxonomists for standard genome sequencing and annotation.</title>
        <authorList>
            <consortium name="The Broad Institute Genomics Platform"/>
            <consortium name="The Broad Institute Genome Sequencing Center for Infectious Disease"/>
            <person name="Wu L."/>
            <person name="Ma J."/>
        </authorList>
    </citation>
    <scope>NUCLEOTIDE SEQUENCE [LARGE SCALE GENOMIC DNA]</scope>
    <source>
        <strain evidence="12">CECT 8010</strain>
    </source>
</reference>
<evidence type="ECO:0000256" key="9">
    <source>
        <dbReference type="ARBA" id="ARBA00031636"/>
    </source>
</evidence>
<dbReference type="NCBIfam" id="TIGR00797">
    <property type="entry name" value="matE"/>
    <property type="match status" value="1"/>
</dbReference>
<gene>
    <name evidence="11" type="ORF">ACFOW1_11370</name>
</gene>
<keyword evidence="2" id="KW-0813">Transport</keyword>
<keyword evidence="4" id="KW-1003">Cell membrane</keyword>
<dbReference type="InterPro" id="IPR048279">
    <property type="entry name" value="MdtK-like"/>
</dbReference>
<evidence type="ECO:0000313" key="11">
    <source>
        <dbReference type="EMBL" id="MFC4232496.1"/>
    </source>
</evidence>